<accession>A0A8E2E9A0</accession>
<keyword evidence="1" id="KW-1133">Transmembrane helix</keyword>
<reference evidence="2 3" key="1">
    <citation type="journal article" date="2016" name="Nat. Commun.">
        <title>Ectomycorrhizal ecology is imprinted in the genome of the dominant symbiotic fungus Cenococcum geophilum.</title>
        <authorList>
            <consortium name="DOE Joint Genome Institute"/>
            <person name="Peter M."/>
            <person name="Kohler A."/>
            <person name="Ohm R.A."/>
            <person name="Kuo A."/>
            <person name="Krutzmann J."/>
            <person name="Morin E."/>
            <person name="Arend M."/>
            <person name="Barry K.W."/>
            <person name="Binder M."/>
            <person name="Choi C."/>
            <person name="Clum A."/>
            <person name="Copeland A."/>
            <person name="Grisel N."/>
            <person name="Haridas S."/>
            <person name="Kipfer T."/>
            <person name="LaButti K."/>
            <person name="Lindquist E."/>
            <person name="Lipzen A."/>
            <person name="Maire R."/>
            <person name="Meier B."/>
            <person name="Mihaltcheva S."/>
            <person name="Molinier V."/>
            <person name="Murat C."/>
            <person name="Poggeler S."/>
            <person name="Quandt C.A."/>
            <person name="Sperisen C."/>
            <person name="Tritt A."/>
            <person name="Tisserant E."/>
            <person name="Crous P.W."/>
            <person name="Henrissat B."/>
            <person name="Nehls U."/>
            <person name="Egli S."/>
            <person name="Spatafora J.W."/>
            <person name="Grigoriev I.V."/>
            <person name="Martin F.M."/>
        </authorList>
    </citation>
    <scope>NUCLEOTIDE SEQUENCE [LARGE SCALE GENOMIC DNA]</scope>
    <source>
        <strain evidence="2 3">CBS 459.81</strain>
    </source>
</reference>
<dbReference type="AlphaFoldDB" id="A0A8E2E9A0"/>
<feature type="transmembrane region" description="Helical" evidence="1">
    <location>
        <begin position="129"/>
        <end position="151"/>
    </location>
</feature>
<keyword evidence="1" id="KW-0812">Transmembrane</keyword>
<protein>
    <submittedName>
        <fullName evidence="2">Uncharacterized protein</fullName>
    </submittedName>
</protein>
<evidence type="ECO:0000313" key="2">
    <source>
        <dbReference type="EMBL" id="OCK79765.1"/>
    </source>
</evidence>
<evidence type="ECO:0000256" key="1">
    <source>
        <dbReference type="SAM" id="Phobius"/>
    </source>
</evidence>
<proteinExistence type="predicted"/>
<sequence length="183" mass="20439">MGANLSPVSPEPPPTFFATMFNHSEGDPWLVNSNPRLFPTDYASFKPSDSSPLNVNCVNGSCSPENAANITSWNFRNFRGFSEDFYRCTSWPGVTFAASSSTDLQPRGICKKVSLDDACPVRHDFMQMMTLWICVAVFGLVLLACILTWCCRLRDRRRYDRAWQPSVNGPDVPRNLSQSALGT</sequence>
<gene>
    <name evidence="2" type="ORF">K432DRAFT_405301</name>
</gene>
<organism evidence="2 3">
    <name type="scientific">Lepidopterella palustris CBS 459.81</name>
    <dbReference type="NCBI Taxonomy" id="1314670"/>
    <lineage>
        <taxon>Eukaryota</taxon>
        <taxon>Fungi</taxon>
        <taxon>Dikarya</taxon>
        <taxon>Ascomycota</taxon>
        <taxon>Pezizomycotina</taxon>
        <taxon>Dothideomycetes</taxon>
        <taxon>Pleosporomycetidae</taxon>
        <taxon>Mytilinidiales</taxon>
        <taxon>Argynnaceae</taxon>
        <taxon>Lepidopterella</taxon>
    </lineage>
</organism>
<dbReference type="EMBL" id="KV744989">
    <property type="protein sequence ID" value="OCK79765.1"/>
    <property type="molecule type" value="Genomic_DNA"/>
</dbReference>
<name>A0A8E2E9A0_9PEZI</name>
<dbReference type="Proteomes" id="UP000250266">
    <property type="component" value="Unassembled WGS sequence"/>
</dbReference>
<keyword evidence="3" id="KW-1185">Reference proteome</keyword>
<keyword evidence="1" id="KW-0472">Membrane</keyword>
<evidence type="ECO:0000313" key="3">
    <source>
        <dbReference type="Proteomes" id="UP000250266"/>
    </source>
</evidence>